<protein>
    <recommendedName>
        <fullName evidence="3">WG repeat protein</fullName>
    </recommendedName>
</protein>
<sequence>MTKHDTDAAEPFDATGIGPFRRLQSIAQPAFLALALGIAPAWAEAPQTFVLQASGFESGLVANDQGRLIQEWPGRPQQIAPDRWLAVDFERSSSVWFDDAGRVSLKGPYVELRSDAAFERHPNDPDPTPLFSTWSRAGTALLRADGSTFVDWQPGSGEWAITAHPQRYSWRSREVGERIFDARGQLRMQLAKGELRAAGPFPERTQYLVCDLNPGTPCALRDEAGKTLWSERIDNLIPLSNGGWLGLQGRAWRRLDAGGQLTGDRTLIYVVGYSSARSRSPASEDLGSWPRWATEYHVIREDAEGIFADEADAVDGLMYPDGRFLAIAGATSGEEVCPGIWRARMGDGGDKLVDAKGQILGPFNAYAWKEVERRPEVRQAIAEDGQETLVDCREKLLVQTPPLRQLSAEATGFFGTLDGESQPRLWLDAALGQHLLPNGTWIDRVSADGALLLVRSDAEGSRMYHVKQGRFVGGTIESAHALLPGGVVFLRDGYYGFMDADGVERLPARYTAITPWGEDRLWTSRYLDNDAPGRITTLHRMDGSVVASWLNASMNDSPILRSLPNQGSLTELIGPTFERADGEYLGQQWVDRNGRTLFLSLHCQRGSREIDGGVIEPLTGSARRQGTDCTISDDIRAAMRPTAND</sequence>
<name>A0AAP5AI17_9GAMM</name>
<proteinExistence type="predicted"/>
<evidence type="ECO:0008006" key="3">
    <source>
        <dbReference type="Google" id="ProtNLM"/>
    </source>
</evidence>
<dbReference type="EMBL" id="JAUTAS010000001">
    <property type="protein sequence ID" value="MDQ1108596.1"/>
    <property type="molecule type" value="Genomic_DNA"/>
</dbReference>
<accession>A0AAP5AI17</accession>
<dbReference type="Proteomes" id="UP001226084">
    <property type="component" value="Unassembled WGS sequence"/>
</dbReference>
<evidence type="ECO:0000313" key="1">
    <source>
        <dbReference type="EMBL" id="MDQ1108596.1"/>
    </source>
</evidence>
<reference evidence="1" key="1">
    <citation type="submission" date="2023-07" db="EMBL/GenBank/DDBJ databases">
        <title>Functional and genomic diversity of the sorghum phyllosphere microbiome.</title>
        <authorList>
            <person name="Shade A."/>
        </authorList>
    </citation>
    <scope>NUCLEOTIDE SEQUENCE</scope>
    <source>
        <strain evidence="1">SORGH_AS_0457</strain>
    </source>
</reference>
<dbReference type="AlphaFoldDB" id="A0AAP5AI17"/>
<evidence type="ECO:0000313" key="2">
    <source>
        <dbReference type="Proteomes" id="UP001226084"/>
    </source>
</evidence>
<dbReference type="RefSeq" id="WP_307106951.1">
    <property type="nucleotide sequence ID" value="NZ_JAUTAS010000001.1"/>
</dbReference>
<comment type="caution">
    <text evidence="1">The sequence shown here is derived from an EMBL/GenBank/DDBJ whole genome shotgun (WGS) entry which is preliminary data.</text>
</comment>
<organism evidence="1 2">
    <name type="scientific">Stenotrophomonas rhizophila</name>
    <dbReference type="NCBI Taxonomy" id="216778"/>
    <lineage>
        <taxon>Bacteria</taxon>
        <taxon>Pseudomonadati</taxon>
        <taxon>Pseudomonadota</taxon>
        <taxon>Gammaproteobacteria</taxon>
        <taxon>Lysobacterales</taxon>
        <taxon>Lysobacteraceae</taxon>
        <taxon>Stenotrophomonas</taxon>
    </lineage>
</organism>
<gene>
    <name evidence="1" type="ORF">QE424_001755</name>
</gene>